<keyword evidence="3" id="KW-0808">Transferase</keyword>
<dbReference type="InterPro" id="IPR036890">
    <property type="entry name" value="HATPase_C_sf"/>
</dbReference>
<feature type="transmembrane region" description="Helical" evidence="1">
    <location>
        <begin position="174"/>
        <end position="193"/>
    </location>
</feature>
<reference evidence="3 4" key="1">
    <citation type="submission" date="2017-05" db="EMBL/GenBank/DDBJ databases">
        <authorList>
            <person name="Varghese N."/>
            <person name="Submissions S."/>
        </authorList>
    </citation>
    <scope>NUCLEOTIDE SEQUENCE [LARGE SCALE GENOMIC DNA]</scope>
    <source>
        <strain evidence="3 4">DSM 21985</strain>
    </source>
</reference>
<organism evidence="3 4">
    <name type="scientific">Gracilimonas mengyeensis</name>
    <dbReference type="NCBI Taxonomy" id="1302730"/>
    <lineage>
        <taxon>Bacteria</taxon>
        <taxon>Pseudomonadati</taxon>
        <taxon>Balneolota</taxon>
        <taxon>Balneolia</taxon>
        <taxon>Balneolales</taxon>
        <taxon>Balneolaceae</taxon>
        <taxon>Gracilimonas</taxon>
    </lineage>
</organism>
<dbReference type="PANTHER" id="PTHR34220:SF7">
    <property type="entry name" value="SENSOR HISTIDINE KINASE YPDA"/>
    <property type="match status" value="1"/>
</dbReference>
<dbReference type="InterPro" id="IPR010559">
    <property type="entry name" value="Sig_transdc_His_kin_internal"/>
</dbReference>
<keyword evidence="4" id="KW-1185">Reference proteome</keyword>
<name>A0A521BWP7_9BACT</name>
<gene>
    <name evidence="3" type="ORF">SAMN06265219_103117</name>
</gene>
<dbReference type="EMBL" id="FXTP01000003">
    <property type="protein sequence ID" value="SMO51021.1"/>
    <property type="molecule type" value="Genomic_DNA"/>
</dbReference>
<evidence type="ECO:0000259" key="2">
    <source>
        <dbReference type="Pfam" id="PF06580"/>
    </source>
</evidence>
<dbReference type="Proteomes" id="UP000317557">
    <property type="component" value="Unassembled WGS sequence"/>
</dbReference>
<dbReference type="AlphaFoldDB" id="A0A521BWP7"/>
<evidence type="ECO:0000313" key="3">
    <source>
        <dbReference type="EMBL" id="SMO51021.1"/>
    </source>
</evidence>
<keyword evidence="1" id="KW-0812">Transmembrane</keyword>
<evidence type="ECO:0000256" key="1">
    <source>
        <dbReference type="SAM" id="Phobius"/>
    </source>
</evidence>
<feature type="transmembrane region" description="Helical" evidence="1">
    <location>
        <begin position="57"/>
        <end position="75"/>
    </location>
</feature>
<proteinExistence type="predicted"/>
<dbReference type="PANTHER" id="PTHR34220">
    <property type="entry name" value="SENSOR HISTIDINE KINASE YPDA"/>
    <property type="match status" value="1"/>
</dbReference>
<protein>
    <submittedName>
        <fullName evidence="3">Histidine kinase</fullName>
    </submittedName>
</protein>
<dbReference type="GO" id="GO:0016020">
    <property type="term" value="C:membrane"/>
    <property type="evidence" value="ECO:0007669"/>
    <property type="project" value="InterPro"/>
</dbReference>
<dbReference type="GO" id="GO:0000155">
    <property type="term" value="F:phosphorelay sensor kinase activity"/>
    <property type="evidence" value="ECO:0007669"/>
    <property type="project" value="InterPro"/>
</dbReference>
<dbReference type="Gene3D" id="3.30.565.10">
    <property type="entry name" value="Histidine kinase-like ATPase, C-terminal domain"/>
    <property type="match status" value="1"/>
</dbReference>
<evidence type="ECO:0000313" key="4">
    <source>
        <dbReference type="Proteomes" id="UP000317557"/>
    </source>
</evidence>
<feature type="transmembrane region" description="Helical" evidence="1">
    <location>
        <begin position="84"/>
        <end position="105"/>
    </location>
</feature>
<dbReference type="Pfam" id="PF06580">
    <property type="entry name" value="His_kinase"/>
    <property type="match status" value="1"/>
</dbReference>
<keyword evidence="1" id="KW-0472">Membrane</keyword>
<accession>A0A521BWP7</accession>
<keyword evidence="1" id="KW-1133">Transmembrane helix</keyword>
<sequence>MSKENQFIEKIKIHKTQWIVAGIHVFGWLLLFSLPTYLQLNHPFGFELPWEVQVKNYLFIFLLLVLFYLNYFLLIPKMLFQRKFLGYAVSVVAIVLLTMMTNNLMHDVLNVNEAFREARRNDPNRPVSFIPPFQGIGDTVNPVIGVGMDVDSLLISPMPPPEDRGPERRGAFDFLALLSSMFIVLLGTGIQFGQQWYRNEQEKEEIGREKLQTELSFLKNQVNPHFFFNMLNNIYSLIQSKPDRAQKAVHKLSKLMRYMLYESSREKVTLGMEVNFMENYIELVKVRLSQAISVDFIKEVEDDELTIPPLLFIPFLENVFKHGVRQNDPAIVTIYIRQTKDFIEFLTQNNVYKPVNNTDQKGIGLKNAKRRLDLLYKDNYSLKVRDKGERFIVYLKIPV</sequence>
<feature type="domain" description="Signal transduction histidine kinase internal region" evidence="2">
    <location>
        <begin position="214"/>
        <end position="290"/>
    </location>
</feature>
<dbReference type="InterPro" id="IPR050640">
    <property type="entry name" value="Bact_2-comp_sensor_kinase"/>
</dbReference>
<dbReference type="RefSeq" id="WP_142453542.1">
    <property type="nucleotide sequence ID" value="NZ_FXTP01000003.1"/>
</dbReference>
<feature type="transmembrane region" description="Helical" evidence="1">
    <location>
        <begin position="18"/>
        <end position="37"/>
    </location>
</feature>
<dbReference type="OrthoDB" id="9809908at2"/>
<keyword evidence="3" id="KW-0418">Kinase</keyword>